<evidence type="ECO:0000313" key="3">
    <source>
        <dbReference type="Proteomes" id="UP001054837"/>
    </source>
</evidence>
<feature type="compositionally biased region" description="Basic residues" evidence="1">
    <location>
        <begin position="114"/>
        <end position="127"/>
    </location>
</feature>
<sequence>MNKELLAKYGDELLYFLAESVKSFDKKAAERATADQSRKCLKVLKHYIRASFSVRNINLALKIYLNCCGIEPEVPGSVMGGYKYALNALKLQHRCSGRDCVKKYKQVGPNRKSFTPKKNIKTKRTFVKRQMENPQKDRPQNEISSKETKKKDVPSYVI</sequence>
<dbReference type="AlphaFoldDB" id="A0AAV4WPH1"/>
<reference evidence="2 3" key="1">
    <citation type="submission" date="2021-06" db="EMBL/GenBank/DDBJ databases">
        <title>Caerostris darwini draft genome.</title>
        <authorList>
            <person name="Kono N."/>
            <person name="Arakawa K."/>
        </authorList>
    </citation>
    <scope>NUCLEOTIDE SEQUENCE [LARGE SCALE GENOMIC DNA]</scope>
</reference>
<comment type="caution">
    <text evidence="2">The sequence shown here is derived from an EMBL/GenBank/DDBJ whole genome shotgun (WGS) entry which is preliminary data.</text>
</comment>
<dbReference type="Proteomes" id="UP001054837">
    <property type="component" value="Unassembled WGS sequence"/>
</dbReference>
<dbReference type="EMBL" id="BPLQ01014825">
    <property type="protein sequence ID" value="GIY83415.1"/>
    <property type="molecule type" value="Genomic_DNA"/>
</dbReference>
<organism evidence="2 3">
    <name type="scientific">Caerostris darwini</name>
    <dbReference type="NCBI Taxonomy" id="1538125"/>
    <lineage>
        <taxon>Eukaryota</taxon>
        <taxon>Metazoa</taxon>
        <taxon>Ecdysozoa</taxon>
        <taxon>Arthropoda</taxon>
        <taxon>Chelicerata</taxon>
        <taxon>Arachnida</taxon>
        <taxon>Araneae</taxon>
        <taxon>Araneomorphae</taxon>
        <taxon>Entelegynae</taxon>
        <taxon>Araneoidea</taxon>
        <taxon>Araneidae</taxon>
        <taxon>Caerostris</taxon>
    </lineage>
</organism>
<keyword evidence="3" id="KW-1185">Reference proteome</keyword>
<feature type="compositionally biased region" description="Basic and acidic residues" evidence="1">
    <location>
        <begin position="129"/>
        <end position="158"/>
    </location>
</feature>
<gene>
    <name evidence="2" type="primary">AVEN_34639_1</name>
    <name evidence="2" type="ORF">CDAR_580881</name>
</gene>
<protein>
    <submittedName>
        <fullName evidence="2">Uncharacterized protein</fullName>
    </submittedName>
</protein>
<proteinExistence type="predicted"/>
<evidence type="ECO:0000256" key="1">
    <source>
        <dbReference type="SAM" id="MobiDB-lite"/>
    </source>
</evidence>
<evidence type="ECO:0000313" key="2">
    <source>
        <dbReference type="EMBL" id="GIY83415.1"/>
    </source>
</evidence>
<accession>A0AAV4WPH1</accession>
<name>A0AAV4WPH1_9ARAC</name>
<feature type="region of interest" description="Disordered" evidence="1">
    <location>
        <begin position="109"/>
        <end position="158"/>
    </location>
</feature>